<evidence type="ECO:0000256" key="1">
    <source>
        <dbReference type="SAM" id="Phobius"/>
    </source>
</evidence>
<keyword evidence="1" id="KW-0472">Membrane</keyword>
<proteinExistence type="predicted"/>
<reference evidence="2" key="1">
    <citation type="submission" date="2021-01" db="EMBL/GenBank/DDBJ databases">
        <authorList>
            <consortium name="Genoscope - CEA"/>
            <person name="William W."/>
        </authorList>
    </citation>
    <scope>NUCLEOTIDE SEQUENCE</scope>
</reference>
<accession>A0A8S1PX94</accession>
<gene>
    <name evidence="2" type="ORF">PPRIM_AZ9-3.1.T1350038</name>
</gene>
<organism evidence="2 3">
    <name type="scientific">Paramecium primaurelia</name>
    <dbReference type="NCBI Taxonomy" id="5886"/>
    <lineage>
        <taxon>Eukaryota</taxon>
        <taxon>Sar</taxon>
        <taxon>Alveolata</taxon>
        <taxon>Ciliophora</taxon>
        <taxon>Intramacronucleata</taxon>
        <taxon>Oligohymenophorea</taxon>
        <taxon>Peniculida</taxon>
        <taxon>Parameciidae</taxon>
        <taxon>Paramecium</taxon>
    </lineage>
</organism>
<keyword evidence="1" id="KW-0812">Transmembrane</keyword>
<feature type="transmembrane region" description="Helical" evidence="1">
    <location>
        <begin position="41"/>
        <end position="60"/>
    </location>
</feature>
<evidence type="ECO:0000313" key="2">
    <source>
        <dbReference type="EMBL" id="CAD8107847.1"/>
    </source>
</evidence>
<dbReference type="AlphaFoldDB" id="A0A8S1PX94"/>
<evidence type="ECO:0000313" key="3">
    <source>
        <dbReference type="Proteomes" id="UP000688137"/>
    </source>
</evidence>
<comment type="caution">
    <text evidence="2">The sequence shown here is derived from an EMBL/GenBank/DDBJ whole genome shotgun (WGS) entry which is preliminary data.</text>
</comment>
<keyword evidence="1" id="KW-1133">Transmembrane helix</keyword>
<name>A0A8S1PX94_PARPR</name>
<protein>
    <submittedName>
        <fullName evidence="2">Uncharacterized protein</fullName>
    </submittedName>
</protein>
<dbReference type="EMBL" id="CAJJDM010000138">
    <property type="protein sequence ID" value="CAD8107847.1"/>
    <property type="molecule type" value="Genomic_DNA"/>
</dbReference>
<dbReference type="Proteomes" id="UP000688137">
    <property type="component" value="Unassembled WGS sequence"/>
</dbReference>
<keyword evidence="3" id="KW-1185">Reference proteome</keyword>
<sequence>MVYQNQIVKHILFKLQNLICYCFENKRLKTKQIRITKSKSFIRMLFHYLFISYQVFRISLK</sequence>